<sequence length="352" mass="39885">MVHLRCQIPHGLHMTLCTIVAHILFIEIVYLGRAQETPPACYTLDTGNDGFGAQFHRAMAAYAYAVHHRSNYCFRGFPEMDALTSTNNSKQPEEQLRMHQRITGFQVGDCSGCRFIPQMYEEIEAGRARVYTHQVLKTLRLKYHAAAAREGILYPSYFRPGRTNVAVHYRLGWDAPSGTARTLDIPIVLRTIEWIKVRWPDANIHLFSMDVRRGFEALVRAGAQLHINEDLSLSFHAFVAADVLVLSPSDFSYAAGILQEGHVLYFPMWFNPLPHWNWNVVYTSLNMMNDCRICDLYKVPNSSAFRHTHHYIELERGLCNGTTAARICAPSGCRCCAGTQCAPFTKHAPPQP</sequence>
<gene>
    <name evidence="1" type="ORF">EGYM00163_LOCUS25983</name>
</gene>
<protein>
    <submittedName>
        <fullName evidence="1">Uncharacterized protein</fullName>
    </submittedName>
</protein>
<evidence type="ECO:0000313" key="1">
    <source>
        <dbReference type="EMBL" id="CAE0814827.1"/>
    </source>
</evidence>
<organism evidence="1">
    <name type="scientific">Eutreptiella gymnastica</name>
    <dbReference type="NCBI Taxonomy" id="73025"/>
    <lineage>
        <taxon>Eukaryota</taxon>
        <taxon>Discoba</taxon>
        <taxon>Euglenozoa</taxon>
        <taxon>Euglenida</taxon>
        <taxon>Spirocuta</taxon>
        <taxon>Euglenophyceae</taxon>
        <taxon>Eutreptiales</taxon>
        <taxon>Eutreptiaceae</taxon>
        <taxon>Eutreptiella</taxon>
    </lineage>
</organism>
<reference evidence="1" key="1">
    <citation type="submission" date="2021-01" db="EMBL/GenBank/DDBJ databases">
        <authorList>
            <person name="Corre E."/>
            <person name="Pelletier E."/>
            <person name="Niang G."/>
            <person name="Scheremetjew M."/>
            <person name="Finn R."/>
            <person name="Kale V."/>
            <person name="Holt S."/>
            <person name="Cochrane G."/>
            <person name="Meng A."/>
            <person name="Brown T."/>
            <person name="Cohen L."/>
        </authorList>
    </citation>
    <scope>NUCLEOTIDE SEQUENCE</scope>
    <source>
        <strain evidence="1">CCMP1594</strain>
    </source>
</reference>
<name>A0A7S4FTK1_9EUGL</name>
<dbReference type="EMBL" id="HBJA01074069">
    <property type="protein sequence ID" value="CAE0814827.1"/>
    <property type="molecule type" value="Transcribed_RNA"/>
</dbReference>
<accession>A0A7S4FTK1</accession>
<dbReference type="AlphaFoldDB" id="A0A7S4FTK1"/>
<proteinExistence type="predicted"/>